<name>A0AA39GNG9_SARSR</name>
<dbReference type="AlphaFoldDB" id="A0AA39GNG9"/>
<comment type="caution">
    <text evidence="1">The sequence shown here is derived from an EMBL/GenBank/DDBJ whole genome shotgun (WGS) entry which is preliminary data.</text>
</comment>
<dbReference type="Gene3D" id="3.90.550.10">
    <property type="entry name" value="Spore Coat Polysaccharide Biosynthesis Protein SpsA, Chain A"/>
    <property type="match status" value="1"/>
</dbReference>
<dbReference type="InterPro" id="IPR002495">
    <property type="entry name" value="Glyco_trans_8"/>
</dbReference>
<dbReference type="Proteomes" id="UP001175261">
    <property type="component" value="Unassembled WGS sequence"/>
</dbReference>
<dbReference type="InterPro" id="IPR029044">
    <property type="entry name" value="Nucleotide-diphossugar_trans"/>
</dbReference>
<dbReference type="GO" id="GO:0016757">
    <property type="term" value="F:glycosyltransferase activity"/>
    <property type="evidence" value="ECO:0007669"/>
    <property type="project" value="InterPro"/>
</dbReference>
<accession>A0AA39GNG9</accession>
<organism evidence="1 2">
    <name type="scientific">Sarocladium strictum</name>
    <name type="common">Black bundle disease fungus</name>
    <name type="synonym">Acremonium strictum</name>
    <dbReference type="NCBI Taxonomy" id="5046"/>
    <lineage>
        <taxon>Eukaryota</taxon>
        <taxon>Fungi</taxon>
        <taxon>Dikarya</taxon>
        <taxon>Ascomycota</taxon>
        <taxon>Pezizomycotina</taxon>
        <taxon>Sordariomycetes</taxon>
        <taxon>Hypocreomycetidae</taxon>
        <taxon>Hypocreales</taxon>
        <taxon>Sarocladiaceae</taxon>
        <taxon>Sarocladium</taxon>
    </lineage>
</organism>
<protein>
    <submittedName>
        <fullName evidence="1">Uncharacterized protein</fullName>
    </submittedName>
</protein>
<dbReference type="SUPFAM" id="SSF53448">
    <property type="entry name" value="Nucleotide-diphospho-sugar transferases"/>
    <property type="match status" value="1"/>
</dbReference>
<dbReference type="InterPro" id="IPR050587">
    <property type="entry name" value="GNT1/Glycosyltrans_8"/>
</dbReference>
<keyword evidence="2" id="KW-1185">Reference proteome</keyword>
<evidence type="ECO:0000313" key="1">
    <source>
        <dbReference type="EMBL" id="KAK0390623.1"/>
    </source>
</evidence>
<dbReference type="EMBL" id="JAPDFR010000001">
    <property type="protein sequence ID" value="KAK0390623.1"/>
    <property type="molecule type" value="Genomic_DNA"/>
</dbReference>
<dbReference type="Pfam" id="PF01501">
    <property type="entry name" value="Glyco_transf_8"/>
    <property type="match status" value="1"/>
</dbReference>
<reference evidence="1" key="1">
    <citation type="submission" date="2022-10" db="EMBL/GenBank/DDBJ databases">
        <title>Determination and structural analysis of whole genome sequence of Sarocladium strictum F4-1.</title>
        <authorList>
            <person name="Hu L."/>
            <person name="Jiang Y."/>
        </authorList>
    </citation>
    <scope>NUCLEOTIDE SEQUENCE</scope>
    <source>
        <strain evidence="1">F4-1</strain>
    </source>
</reference>
<dbReference type="PANTHER" id="PTHR11183">
    <property type="entry name" value="GLYCOGENIN SUBFAMILY MEMBER"/>
    <property type="match status" value="1"/>
</dbReference>
<gene>
    <name evidence="1" type="ORF">NLU13_0127</name>
</gene>
<dbReference type="CDD" id="cd02537">
    <property type="entry name" value="GT8_Glycogenin"/>
    <property type="match status" value="1"/>
</dbReference>
<evidence type="ECO:0000313" key="2">
    <source>
        <dbReference type="Proteomes" id="UP001175261"/>
    </source>
</evidence>
<sequence length="356" mass="41174">MHLECPRNRRWWCIDLFIQESTVLQCIVSMMSDVALRKKYAYATLITRSSYLAGVVVLAHSLRVQGSKLPLVVLYTPNLDPEAVRALKLESRGSNLILRQCSHLLPPDATEINLIAERFADTWTKLRVFELFGYDAVCYLDADMAVFGDMDSVFDFDSELPDNWIVANQACVCNLDDDAWAPEDWRQENCAFTPLSHPSALEMATQPSPSGPRTWGLLNGGMFLFRPSETQWQAMLSEFNTCPLLSTFMFPDQDFLAHFFRHRWLAIGWQYNAIKTMRYWHPDMWCDEEVICLHYIVDKPWAKRIGKDGVAGYKRKDGPTHERWWDLYHKWEVLREGTEALSILRKHIAPPLPGTH</sequence>
<proteinExistence type="predicted"/>